<dbReference type="EMBL" id="LAZR01046855">
    <property type="protein sequence ID" value="KKK95567.1"/>
    <property type="molecule type" value="Genomic_DNA"/>
</dbReference>
<reference evidence="1" key="1">
    <citation type="journal article" date="2015" name="Nature">
        <title>Complex archaea that bridge the gap between prokaryotes and eukaryotes.</title>
        <authorList>
            <person name="Spang A."/>
            <person name="Saw J.H."/>
            <person name="Jorgensen S.L."/>
            <person name="Zaremba-Niedzwiedzka K."/>
            <person name="Martijn J."/>
            <person name="Lind A.E."/>
            <person name="van Eijk R."/>
            <person name="Schleper C."/>
            <person name="Guy L."/>
            <person name="Ettema T.J."/>
        </authorList>
    </citation>
    <scope>NUCLEOTIDE SEQUENCE</scope>
</reference>
<name>A0A0F8ZNX2_9ZZZZ</name>
<dbReference type="InterPro" id="IPR029063">
    <property type="entry name" value="SAM-dependent_MTases_sf"/>
</dbReference>
<proteinExistence type="predicted"/>
<evidence type="ECO:0000313" key="1">
    <source>
        <dbReference type="EMBL" id="KKK95567.1"/>
    </source>
</evidence>
<protein>
    <submittedName>
        <fullName evidence="1">Uncharacterized protein</fullName>
    </submittedName>
</protein>
<organism evidence="1">
    <name type="scientific">marine sediment metagenome</name>
    <dbReference type="NCBI Taxonomy" id="412755"/>
    <lineage>
        <taxon>unclassified sequences</taxon>
        <taxon>metagenomes</taxon>
        <taxon>ecological metagenomes</taxon>
    </lineage>
</organism>
<gene>
    <name evidence="1" type="ORF">LCGC14_2671480</name>
</gene>
<sequence length="118" mass="12940">MLWVGQFGIVDGKVQEESPWIGLFPDSGRVQPEEAADLFVVVEPALPGSEDYCRDLSQAIGKQFQEQRHAPFEDLIKLVNVREGLRAVDLGCGTDVDLRDAPCELGEALFELLAVVVA</sequence>
<dbReference type="Gene3D" id="3.40.50.150">
    <property type="entry name" value="Vaccinia Virus protein VP39"/>
    <property type="match status" value="1"/>
</dbReference>
<feature type="non-terminal residue" evidence="1">
    <location>
        <position position="118"/>
    </location>
</feature>
<accession>A0A0F8ZNX2</accession>
<comment type="caution">
    <text evidence="1">The sequence shown here is derived from an EMBL/GenBank/DDBJ whole genome shotgun (WGS) entry which is preliminary data.</text>
</comment>
<dbReference type="AlphaFoldDB" id="A0A0F8ZNX2"/>